<dbReference type="GO" id="GO:0016787">
    <property type="term" value="F:hydrolase activity"/>
    <property type="evidence" value="ECO:0007669"/>
    <property type="project" value="UniProtKB-KW"/>
</dbReference>
<dbReference type="Gene3D" id="3.40.50.1820">
    <property type="entry name" value="alpha/beta hydrolase"/>
    <property type="match status" value="1"/>
</dbReference>
<dbReference type="PANTHER" id="PTHR43798:SF31">
    <property type="entry name" value="AB HYDROLASE SUPERFAMILY PROTEIN YCLE"/>
    <property type="match status" value="1"/>
</dbReference>
<dbReference type="Pfam" id="PF00561">
    <property type="entry name" value="Abhydrolase_1"/>
    <property type="match status" value="1"/>
</dbReference>
<dbReference type="GO" id="GO:0016020">
    <property type="term" value="C:membrane"/>
    <property type="evidence" value="ECO:0007669"/>
    <property type="project" value="TreeGrafter"/>
</dbReference>
<dbReference type="AlphaFoldDB" id="A0A832DKA5"/>
<keyword evidence="2" id="KW-0812">Transmembrane</keyword>
<comment type="caution">
    <text evidence="4">The sequence shown here is derived from an EMBL/GenBank/DDBJ whole genome shotgun (WGS) entry which is preliminary data.</text>
</comment>
<accession>A0A832DKA5</accession>
<dbReference type="PANTHER" id="PTHR43798">
    <property type="entry name" value="MONOACYLGLYCEROL LIPASE"/>
    <property type="match status" value="1"/>
</dbReference>
<keyword evidence="2" id="KW-0472">Membrane</keyword>
<evidence type="ECO:0000256" key="1">
    <source>
        <dbReference type="ARBA" id="ARBA00022801"/>
    </source>
</evidence>
<keyword evidence="2" id="KW-1133">Transmembrane helix</keyword>
<feature type="domain" description="AB hydrolase-1" evidence="3">
    <location>
        <begin position="62"/>
        <end position="170"/>
    </location>
</feature>
<proteinExistence type="predicted"/>
<feature type="transmembrane region" description="Helical" evidence="2">
    <location>
        <begin position="7"/>
        <end position="27"/>
    </location>
</feature>
<gene>
    <name evidence="4" type="ORF">ENS56_06215</name>
</gene>
<dbReference type="PRINTS" id="PR00111">
    <property type="entry name" value="ABHYDROLASE"/>
</dbReference>
<protein>
    <submittedName>
        <fullName evidence="4">Alpha/beta hydrolase</fullName>
    </submittedName>
</protein>
<evidence type="ECO:0000256" key="2">
    <source>
        <dbReference type="SAM" id="Phobius"/>
    </source>
</evidence>
<name>A0A832DKA5_9BACT</name>
<reference evidence="4" key="1">
    <citation type="journal article" date="2020" name="mSystems">
        <title>Genome- and Community-Level Interaction Insights into Carbon Utilization and Element Cycling Functions of Hydrothermarchaeota in Hydrothermal Sediment.</title>
        <authorList>
            <person name="Zhou Z."/>
            <person name="Liu Y."/>
            <person name="Xu W."/>
            <person name="Pan J."/>
            <person name="Luo Z.H."/>
            <person name="Li M."/>
        </authorList>
    </citation>
    <scope>NUCLEOTIDE SEQUENCE [LARGE SCALE GENOMIC DNA]</scope>
    <source>
        <strain evidence="4">SpSt-500</strain>
    </source>
</reference>
<organism evidence="4">
    <name type="scientific">Ignavibacterium album</name>
    <dbReference type="NCBI Taxonomy" id="591197"/>
    <lineage>
        <taxon>Bacteria</taxon>
        <taxon>Pseudomonadati</taxon>
        <taxon>Ignavibacteriota</taxon>
        <taxon>Ignavibacteria</taxon>
        <taxon>Ignavibacteriales</taxon>
        <taxon>Ignavibacteriaceae</taxon>
        <taxon>Ignavibacterium</taxon>
    </lineage>
</organism>
<evidence type="ECO:0000313" key="4">
    <source>
        <dbReference type="EMBL" id="HGT47609.1"/>
    </source>
</evidence>
<evidence type="ECO:0000259" key="3">
    <source>
        <dbReference type="Pfam" id="PF00561"/>
    </source>
</evidence>
<keyword evidence="1 4" id="KW-0378">Hydrolase</keyword>
<dbReference type="InterPro" id="IPR029058">
    <property type="entry name" value="AB_hydrolase_fold"/>
</dbReference>
<dbReference type="SUPFAM" id="SSF53474">
    <property type="entry name" value="alpha/beta-Hydrolases"/>
    <property type="match status" value="1"/>
</dbReference>
<dbReference type="InterPro" id="IPR050266">
    <property type="entry name" value="AB_hydrolase_sf"/>
</dbReference>
<sequence>MRNRLMIIAFSVIFIFLVILLLSGYLLPSNHSTNLSESNDFIEINGFKIHFNYKINLEKTETIVFLHSFGGNLHMWDSIINNIKNYNILTYDMIGFGKSDKPIINYSLDTQAFYLKLLLEKLGIEECHLIGSSMGASTAVYFCAKYPNSVKKLVLLAPSGFPGSMNHRFPGNLFYKPGILNKLGQYFTANILFRIMFPHSLGYQAFSVTASYDSSYISALTKIVKPVLLFWSKGDNRSLFEYSDKYRALLKNCRFVIKPEIAGHNIHSFDVKKLTVEIVNFLSNN</sequence>
<dbReference type="InterPro" id="IPR000073">
    <property type="entry name" value="AB_hydrolase_1"/>
</dbReference>
<dbReference type="EMBL" id="DSVI01000007">
    <property type="protein sequence ID" value="HGT47609.1"/>
    <property type="molecule type" value="Genomic_DNA"/>
</dbReference>